<comment type="caution">
    <text evidence="2">The sequence shown here is derived from an EMBL/GenBank/DDBJ whole genome shotgun (WGS) entry which is preliminary data.</text>
</comment>
<keyword evidence="3" id="KW-1185">Reference proteome</keyword>
<dbReference type="PANTHER" id="PTHR33332">
    <property type="entry name" value="REVERSE TRANSCRIPTASE DOMAIN-CONTAINING PROTEIN"/>
    <property type="match status" value="1"/>
</dbReference>
<dbReference type="AlphaFoldDB" id="A0A2T7P328"/>
<dbReference type="OrthoDB" id="6156484at2759"/>
<dbReference type="Pfam" id="PF00078">
    <property type="entry name" value="RVT_1"/>
    <property type="match status" value="1"/>
</dbReference>
<protein>
    <recommendedName>
        <fullName evidence="1">Reverse transcriptase domain-containing protein</fullName>
    </recommendedName>
</protein>
<dbReference type="Proteomes" id="UP000245119">
    <property type="component" value="Linkage Group LG7"/>
</dbReference>
<dbReference type="EMBL" id="PZQS01000007">
    <property type="protein sequence ID" value="PVD27793.1"/>
    <property type="molecule type" value="Genomic_DNA"/>
</dbReference>
<dbReference type="InterPro" id="IPR000477">
    <property type="entry name" value="RT_dom"/>
</dbReference>
<dbReference type="PROSITE" id="PS50878">
    <property type="entry name" value="RT_POL"/>
    <property type="match status" value="1"/>
</dbReference>
<proteinExistence type="predicted"/>
<reference evidence="2 3" key="1">
    <citation type="submission" date="2018-04" db="EMBL/GenBank/DDBJ databases">
        <title>The genome of golden apple snail Pomacea canaliculata provides insight into stress tolerance and invasive adaptation.</title>
        <authorList>
            <person name="Liu C."/>
            <person name="Liu B."/>
            <person name="Ren Y."/>
            <person name="Zhang Y."/>
            <person name="Wang H."/>
            <person name="Li S."/>
            <person name="Jiang F."/>
            <person name="Yin L."/>
            <person name="Zhang G."/>
            <person name="Qian W."/>
            <person name="Fan W."/>
        </authorList>
    </citation>
    <scope>NUCLEOTIDE SEQUENCE [LARGE SCALE GENOMIC DNA]</scope>
    <source>
        <strain evidence="2">SZHN2017</strain>
        <tissue evidence="2">Muscle</tissue>
    </source>
</reference>
<gene>
    <name evidence="2" type="ORF">C0Q70_12966</name>
</gene>
<feature type="domain" description="Reverse transcriptase" evidence="1">
    <location>
        <begin position="1"/>
        <end position="214"/>
    </location>
</feature>
<dbReference type="STRING" id="400727.A0A2T7P328"/>
<name>A0A2T7P328_POMCA</name>
<accession>A0A2T7P328</accession>
<organism evidence="2 3">
    <name type="scientific">Pomacea canaliculata</name>
    <name type="common">Golden apple snail</name>
    <dbReference type="NCBI Taxonomy" id="400727"/>
    <lineage>
        <taxon>Eukaryota</taxon>
        <taxon>Metazoa</taxon>
        <taxon>Spiralia</taxon>
        <taxon>Lophotrochozoa</taxon>
        <taxon>Mollusca</taxon>
        <taxon>Gastropoda</taxon>
        <taxon>Caenogastropoda</taxon>
        <taxon>Architaenioglossa</taxon>
        <taxon>Ampullarioidea</taxon>
        <taxon>Ampullariidae</taxon>
        <taxon>Pomacea</taxon>
    </lineage>
</organism>
<dbReference type="InterPro" id="IPR043502">
    <property type="entry name" value="DNA/RNA_pol_sf"/>
</dbReference>
<sequence length="238" mass="26806">MVDRLDPLQFAYKPCRGVSDATLALSNAILQHLDTSGTYVRVLFMDFSSAFNTVQPHLLEKRLLDLDVNTGLVLWIRSFLKDRPQRVGLRVPPTGTVGSSSSSEGVNLSVDGMILSDEQILNTGTPKGCVLSPILFSLYTNEITINSAILKLVKYADDMALVGYLKDEQSLSQYLACVGKLEEWFDRSFLELNVEKKRWRWPLEEHTKEEMVQLLSPHQSKSRDNRCRGLLCLGTLVQ</sequence>
<dbReference type="SUPFAM" id="SSF56672">
    <property type="entry name" value="DNA/RNA polymerases"/>
    <property type="match status" value="1"/>
</dbReference>
<evidence type="ECO:0000313" key="3">
    <source>
        <dbReference type="Proteomes" id="UP000245119"/>
    </source>
</evidence>
<evidence type="ECO:0000259" key="1">
    <source>
        <dbReference type="PROSITE" id="PS50878"/>
    </source>
</evidence>
<evidence type="ECO:0000313" key="2">
    <source>
        <dbReference type="EMBL" id="PVD27793.1"/>
    </source>
</evidence>